<protein>
    <submittedName>
        <fullName evidence="1">Uncharacterized protein</fullName>
    </submittedName>
</protein>
<evidence type="ECO:0000313" key="1">
    <source>
        <dbReference type="EMBL" id="SFL50011.1"/>
    </source>
</evidence>
<accession>A0A1I4I8C2</accession>
<reference evidence="1 2" key="1">
    <citation type="submission" date="2016-10" db="EMBL/GenBank/DDBJ databases">
        <authorList>
            <person name="de Groot N.N."/>
        </authorList>
    </citation>
    <scope>NUCLEOTIDE SEQUENCE [LARGE SCALE GENOMIC DNA]</scope>
    <source>
        <strain evidence="1 2">M79</strain>
    </source>
</reference>
<proteinExistence type="predicted"/>
<dbReference type="RefSeq" id="WP_177180198.1">
    <property type="nucleotide sequence ID" value="NZ_FOTJ01000013.1"/>
</dbReference>
<dbReference type="AlphaFoldDB" id="A0A1I4I8C2"/>
<dbReference type="EMBL" id="FOTJ01000013">
    <property type="protein sequence ID" value="SFL50011.1"/>
    <property type="molecule type" value="Genomic_DNA"/>
</dbReference>
<organism evidence="1 2">
    <name type="scientific">Lactococcus garvieae</name>
    <dbReference type="NCBI Taxonomy" id="1363"/>
    <lineage>
        <taxon>Bacteria</taxon>
        <taxon>Bacillati</taxon>
        <taxon>Bacillota</taxon>
        <taxon>Bacilli</taxon>
        <taxon>Lactobacillales</taxon>
        <taxon>Streptococcaceae</taxon>
        <taxon>Lactococcus</taxon>
    </lineage>
</organism>
<dbReference type="Proteomes" id="UP000181969">
    <property type="component" value="Unassembled WGS sequence"/>
</dbReference>
<name>A0A1I4I8C2_9LACT</name>
<sequence length="60" mass="7229">MEIIKINLGTFLNYSSCIKYLRKLSQEELINELEYAHATKNDTLENLVLKEHYRRHQYSL</sequence>
<evidence type="ECO:0000313" key="2">
    <source>
        <dbReference type="Proteomes" id="UP000181969"/>
    </source>
</evidence>
<gene>
    <name evidence="1" type="ORF">SAMN05216438_11346</name>
</gene>